<proteinExistence type="predicted"/>
<name>A0A135YVA9_9FIRM</name>
<evidence type="ECO:0000313" key="3">
    <source>
        <dbReference type="Proteomes" id="UP000070326"/>
    </source>
</evidence>
<dbReference type="Gene3D" id="3.40.220.10">
    <property type="entry name" value="Leucine Aminopeptidase, subunit E, domain 1"/>
    <property type="match status" value="1"/>
</dbReference>
<dbReference type="PANTHER" id="PTHR35596:SF1">
    <property type="entry name" value="MICROBIAL-TYPE PARG CATALYTIC DOMAIN-CONTAINING PROTEIN"/>
    <property type="match status" value="1"/>
</dbReference>
<protein>
    <recommendedName>
        <fullName evidence="1">Microbial-type PARG catalytic domain-containing protein</fullName>
    </recommendedName>
</protein>
<dbReference type="RefSeq" id="WP_081091906.1">
    <property type="nucleotide sequence ID" value="NZ_JADMXM010000003.1"/>
</dbReference>
<evidence type="ECO:0000259" key="1">
    <source>
        <dbReference type="Pfam" id="PF10021"/>
    </source>
</evidence>
<dbReference type="EMBL" id="LSQZ01000025">
    <property type="protein sequence ID" value="KXI13312.1"/>
    <property type="molecule type" value="Genomic_DNA"/>
</dbReference>
<dbReference type="Pfam" id="PF10021">
    <property type="entry name" value="PARG_cat_microb"/>
    <property type="match status" value="1"/>
</dbReference>
<organism evidence="2 3">
    <name type="scientific">Peptostreptococcus anaerobius</name>
    <dbReference type="NCBI Taxonomy" id="1261"/>
    <lineage>
        <taxon>Bacteria</taxon>
        <taxon>Bacillati</taxon>
        <taxon>Bacillota</taxon>
        <taxon>Clostridia</taxon>
        <taxon>Peptostreptococcales</taxon>
        <taxon>Peptostreptococcaceae</taxon>
        <taxon>Peptostreptococcus</taxon>
    </lineage>
</organism>
<sequence>MWTILIMYIADGDSFESARDMDNVIIMNFANAKYVGGGFLNRAVAQEEVLCRSSTLFSSINSRRAKEVCL</sequence>
<reference evidence="2 3" key="1">
    <citation type="submission" date="2016-02" db="EMBL/GenBank/DDBJ databases">
        <authorList>
            <person name="Wen L."/>
            <person name="He K."/>
            <person name="Yang H."/>
        </authorList>
    </citation>
    <scope>NUCLEOTIDE SEQUENCE [LARGE SCALE GENOMIC DNA]</scope>
    <source>
        <strain evidence="2 3">MJR8628A</strain>
    </source>
</reference>
<dbReference type="STRING" id="1261.HMPREF3195_00788"/>
<gene>
    <name evidence="2" type="ORF">HMPREF3195_00788</name>
</gene>
<dbReference type="InterPro" id="IPR019261">
    <property type="entry name" value="PARG_cat_microbial"/>
</dbReference>
<feature type="domain" description="Microbial-type PARG catalytic" evidence="1">
    <location>
        <begin position="19"/>
        <end position="62"/>
    </location>
</feature>
<dbReference type="PATRIC" id="fig|1261.3.peg.1377"/>
<dbReference type="Proteomes" id="UP000070326">
    <property type="component" value="Unassembled WGS sequence"/>
</dbReference>
<comment type="caution">
    <text evidence="2">The sequence shown here is derived from an EMBL/GenBank/DDBJ whole genome shotgun (WGS) entry which is preliminary data.</text>
</comment>
<accession>A0A135YVA9</accession>
<dbReference type="PANTHER" id="PTHR35596">
    <property type="entry name" value="DUF2263 DOMAIN-CONTAINING PROTEIN"/>
    <property type="match status" value="1"/>
</dbReference>
<dbReference type="AlphaFoldDB" id="A0A135YVA9"/>
<evidence type="ECO:0000313" key="2">
    <source>
        <dbReference type="EMBL" id="KXI13312.1"/>
    </source>
</evidence>
<dbReference type="InterPro" id="IPR043472">
    <property type="entry name" value="Macro_dom-like"/>
</dbReference>